<name>A0A0V0H8L4_SOLCH</name>
<organism evidence="1">
    <name type="scientific">Solanum chacoense</name>
    <name type="common">Chaco potato</name>
    <dbReference type="NCBI Taxonomy" id="4108"/>
    <lineage>
        <taxon>Eukaryota</taxon>
        <taxon>Viridiplantae</taxon>
        <taxon>Streptophyta</taxon>
        <taxon>Embryophyta</taxon>
        <taxon>Tracheophyta</taxon>
        <taxon>Spermatophyta</taxon>
        <taxon>Magnoliopsida</taxon>
        <taxon>eudicotyledons</taxon>
        <taxon>Gunneridae</taxon>
        <taxon>Pentapetalae</taxon>
        <taxon>asterids</taxon>
        <taxon>lamiids</taxon>
        <taxon>Solanales</taxon>
        <taxon>Solanaceae</taxon>
        <taxon>Solanoideae</taxon>
        <taxon>Solaneae</taxon>
        <taxon>Solanum</taxon>
    </lineage>
</organism>
<protein>
    <submittedName>
        <fullName evidence="1">Putative ovule protein</fullName>
    </submittedName>
</protein>
<reference evidence="1" key="1">
    <citation type="submission" date="2015-12" db="EMBL/GenBank/DDBJ databases">
        <title>Gene expression during late stages of embryo sac development: a critical building block for successful pollen-pistil interactions.</title>
        <authorList>
            <person name="Liu Y."/>
            <person name="Joly V."/>
            <person name="Sabar M."/>
            <person name="Matton D.P."/>
        </authorList>
    </citation>
    <scope>NUCLEOTIDE SEQUENCE</scope>
</reference>
<dbReference type="EMBL" id="GEDG01023441">
    <property type="protein sequence ID" value="JAP16737.1"/>
    <property type="molecule type" value="Transcribed_RNA"/>
</dbReference>
<proteinExistence type="predicted"/>
<sequence>MHFYRHCPTYKHHLRGVCCSDICHFGGVIVLFKAGQYVQEATGVMSISLIVSKDNIKLHLTSEHLDHFIWPSSLLDGGMLFHFTLVTLKCVETATRQIIERVLDGFHDLNLEDKVPFEGWSIVVNQVDFIRAYGLLETFIWDSGPMTIC</sequence>
<dbReference type="AlphaFoldDB" id="A0A0V0H8L4"/>
<accession>A0A0V0H8L4</accession>
<evidence type="ECO:0000313" key="1">
    <source>
        <dbReference type="EMBL" id="JAP16737.1"/>
    </source>
</evidence>